<dbReference type="OrthoDB" id="10682878at2759"/>
<keyword evidence="2" id="KW-1133">Transmembrane helix</keyword>
<evidence type="ECO:0000256" key="2">
    <source>
        <dbReference type="SAM" id="Phobius"/>
    </source>
</evidence>
<comment type="caution">
    <text evidence="3">The sequence shown here is derived from an EMBL/GenBank/DDBJ whole genome shotgun (WGS) entry which is preliminary data.</text>
</comment>
<feature type="compositionally biased region" description="Basic and acidic residues" evidence="1">
    <location>
        <begin position="456"/>
        <end position="467"/>
    </location>
</feature>
<gene>
    <name evidence="3" type="ORF">CAC42_2903</name>
</gene>
<feature type="compositionally biased region" description="Basic and acidic residues" evidence="1">
    <location>
        <begin position="373"/>
        <end position="383"/>
    </location>
</feature>
<dbReference type="Proteomes" id="UP000243797">
    <property type="component" value="Unassembled WGS sequence"/>
</dbReference>
<keyword evidence="2" id="KW-0812">Transmembrane</keyword>
<evidence type="ECO:0000313" key="3">
    <source>
        <dbReference type="EMBL" id="PNS20658.1"/>
    </source>
</evidence>
<evidence type="ECO:0000313" key="4">
    <source>
        <dbReference type="Proteomes" id="UP000243797"/>
    </source>
</evidence>
<feature type="region of interest" description="Disordered" evidence="1">
    <location>
        <begin position="504"/>
        <end position="534"/>
    </location>
</feature>
<feature type="compositionally biased region" description="Basic and acidic residues" evidence="1">
    <location>
        <begin position="435"/>
        <end position="449"/>
    </location>
</feature>
<evidence type="ECO:0000256" key="1">
    <source>
        <dbReference type="SAM" id="MobiDB-lite"/>
    </source>
</evidence>
<dbReference type="InParanoid" id="A0A2K1R038"/>
<feature type="region of interest" description="Disordered" evidence="1">
    <location>
        <begin position="370"/>
        <end position="484"/>
    </location>
</feature>
<feature type="compositionally biased region" description="Low complexity" evidence="1">
    <location>
        <begin position="149"/>
        <end position="158"/>
    </location>
</feature>
<name>A0A2K1R038_9PEZI</name>
<dbReference type="AlphaFoldDB" id="A0A2K1R038"/>
<protein>
    <submittedName>
        <fullName evidence="3">Uncharacterized protein</fullName>
    </submittedName>
</protein>
<keyword evidence="2" id="KW-0472">Membrane</keyword>
<feature type="transmembrane region" description="Helical" evidence="2">
    <location>
        <begin position="546"/>
        <end position="565"/>
    </location>
</feature>
<feature type="compositionally biased region" description="Basic and acidic residues" evidence="1">
    <location>
        <begin position="408"/>
        <end position="425"/>
    </location>
</feature>
<dbReference type="EMBL" id="NKHZ01000018">
    <property type="protein sequence ID" value="PNS20658.1"/>
    <property type="molecule type" value="Genomic_DNA"/>
</dbReference>
<accession>A0A2K1R038</accession>
<feature type="region of interest" description="Disordered" evidence="1">
    <location>
        <begin position="132"/>
        <end position="261"/>
    </location>
</feature>
<proteinExistence type="predicted"/>
<feature type="compositionally biased region" description="Basic and acidic residues" evidence="1">
    <location>
        <begin position="504"/>
        <end position="515"/>
    </location>
</feature>
<sequence>MASIPQVDGLLSSSAPTPIPHKRVDSTQIPSQPDLYIAGQGASEPVHGHQTTCPASPDSPPAAPANRQTEPGIPPPPYTRVSPCTDEGGEITDNNNDNNNLPASASILLTPTTPIPVYLTASNTDFDANKAQSLPRIVIHQPNGPPAAAPSNPFASSPQSPPRVHGRLRPAPAHLPQAIPPPVSAPSSLEPQLDTFPFTDLTPEPTRPKKHSPPRQPVLGPDAWLRSLRRQTINPLDPSVPDEGYYGKPAGPMRYGPDILGRWGNTSLPVREAREREKQDMVIVEAARRRAAEMEEQMVLARGRGQGRRRRFRGPDQGVEAGGRGREVEEIVREMQREEIVREMQRGEGQRGKQEELVVEGHKKWWWRWKGKAKADDREDGKRLLPGPVGTGVKAPEKPKQARWKGKGRAEPLRSEAELDAEMQRRCRQRIAEAQVRDREVREARTREEKDEEERDAARRDGRRGDDGPGPSQYRQDAPFVPTLEEARRQTYALEEMWYHRRAREEDERQTRQDEEALGQAGHDVESQSEPEDGSWRARYKKQLRFLSSLMSLLCVAGVFVMVFYRGAGDQKPSDKVQHQKYA</sequence>
<keyword evidence="4" id="KW-1185">Reference proteome</keyword>
<feature type="region of interest" description="Disordered" evidence="1">
    <location>
        <begin position="1"/>
        <end position="105"/>
    </location>
</feature>
<reference evidence="3 4" key="1">
    <citation type="submission" date="2017-06" db="EMBL/GenBank/DDBJ databases">
        <title>Draft genome sequence of a variant of Elsinoe murrayae.</title>
        <authorList>
            <person name="Cheng Q."/>
        </authorList>
    </citation>
    <scope>NUCLEOTIDE SEQUENCE [LARGE SCALE GENOMIC DNA]</scope>
    <source>
        <strain evidence="3 4">CQ-2017a</strain>
    </source>
</reference>
<feature type="region of interest" description="Disordered" evidence="1">
    <location>
        <begin position="300"/>
        <end position="327"/>
    </location>
</feature>
<organism evidence="3 4">
    <name type="scientific">Sphaceloma murrayae</name>
    <dbReference type="NCBI Taxonomy" id="2082308"/>
    <lineage>
        <taxon>Eukaryota</taxon>
        <taxon>Fungi</taxon>
        <taxon>Dikarya</taxon>
        <taxon>Ascomycota</taxon>
        <taxon>Pezizomycotina</taxon>
        <taxon>Dothideomycetes</taxon>
        <taxon>Dothideomycetidae</taxon>
        <taxon>Myriangiales</taxon>
        <taxon>Elsinoaceae</taxon>
        <taxon>Sphaceloma</taxon>
    </lineage>
</organism>